<dbReference type="InterPro" id="IPR002716">
    <property type="entry name" value="PIN_dom"/>
</dbReference>
<dbReference type="GO" id="GO:0090729">
    <property type="term" value="F:toxin activity"/>
    <property type="evidence" value="ECO:0007669"/>
    <property type="project" value="UniProtKB-KW"/>
</dbReference>
<organism evidence="7 8">
    <name type="scientific">Thiocapsa roseopersicina</name>
    <dbReference type="NCBI Taxonomy" id="1058"/>
    <lineage>
        <taxon>Bacteria</taxon>
        <taxon>Pseudomonadati</taxon>
        <taxon>Pseudomonadota</taxon>
        <taxon>Gammaproteobacteria</taxon>
        <taxon>Chromatiales</taxon>
        <taxon>Chromatiaceae</taxon>
        <taxon>Thiocapsa</taxon>
    </lineage>
</organism>
<dbReference type="Gene3D" id="3.40.50.1010">
    <property type="entry name" value="5'-nuclease"/>
    <property type="match status" value="1"/>
</dbReference>
<keyword evidence="4 5" id="KW-0378">Hydrolase</keyword>
<proteinExistence type="inferred from homology"/>
<gene>
    <name evidence="5" type="primary">vapC</name>
    <name evidence="7" type="ORF">SAMN05421783_103118</name>
</gene>
<sequence length="144" mass="15502">MVYLDTSFIAPLVIAEEISDAVETFVMTVQPGDLATSLWTRVELASLISRKRRMGELSDTQGEAVRRELARVLEESFLSLVPTAPDFALAARYLETPATGLRAGDALHLAIAAGQGAETILTLDAGFMRAGRLLHLPVAHGIMP</sequence>
<reference evidence="8" key="1">
    <citation type="submission" date="2016-10" db="EMBL/GenBank/DDBJ databases">
        <authorList>
            <person name="Varghese N."/>
            <person name="Submissions S."/>
        </authorList>
    </citation>
    <scope>NUCLEOTIDE SEQUENCE [LARGE SCALE GENOMIC DNA]</scope>
    <source>
        <strain evidence="8">DSM 217</strain>
    </source>
</reference>
<dbReference type="InterPro" id="IPR022907">
    <property type="entry name" value="VapC_family"/>
</dbReference>
<evidence type="ECO:0000256" key="5">
    <source>
        <dbReference type="HAMAP-Rule" id="MF_00265"/>
    </source>
</evidence>
<comment type="cofactor">
    <cofactor evidence="5">
        <name>Mg(2+)</name>
        <dbReference type="ChEBI" id="CHEBI:18420"/>
    </cofactor>
</comment>
<evidence type="ECO:0000259" key="6">
    <source>
        <dbReference type="Pfam" id="PF01850"/>
    </source>
</evidence>
<dbReference type="GO" id="GO:0004540">
    <property type="term" value="F:RNA nuclease activity"/>
    <property type="evidence" value="ECO:0007669"/>
    <property type="project" value="InterPro"/>
</dbReference>
<evidence type="ECO:0000256" key="3">
    <source>
        <dbReference type="ARBA" id="ARBA00022723"/>
    </source>
</evidence>
<dbReference type="OrthoDB" id="557780at2"/>
<dbReference type="HAMAP" id="MF_00265">
    <property type="entry name" value="VapC_Nob1"/>
    <property type="match status" value="1"/>
</dbReference>
<feature type="domain" description="PIN" evidence="6">
    <location>
        <begin position="2"/>
        <end position="132"/>
    </location>
</feature>
<protein>
    <recommendedName>
        <fullName evidence="5">Ribonuclease VapC</fullName>
        <shortName evidence="5">RNase VapC</shortName>
        <ecNumber evidence="5">3.1.-.-</ecNumber>
    </recommendedName>
    <alternativeName>
        <fullName evidence="5">Toxin VapC</fullName>
    </alternativeName>
</protein>
<feature type="binding site" evidence="5">
    <location>
        <position position="105"/>
    </location>
    <ligand>
        <name>Mg(2+)</name>
        <dbReference type="ChEBI" id="CHEBI:18420"/>
    </ligand>
</feature>
<keyword evidence="5" id="KW-0460">Magnesium</keyword>
<evidence type="ECO:0000256" key="2">
    <source>
        <dbReference type="ARBA" id="ARBA00022722"/>
    </source>
</evidence>
<keyword evidence="8" id="KW-1185">Reference proteome</keyword>
<name>A0A1H2SSP9_THIRO</name>
<keyword evidence="5" id="KW-0800">Toxin</keyword>
<feature type="binding site" evidence="5">
    <location>
        <position position="5"/>
    </location>
    <ligand>
        <name>Mg(2+)</name>
        <dbReference type="ChEBI" id="CHEBI:18420"/>
    </ligand>
</feature>
<keyword evidence="1 5" id="KW-1277">Toxin-antitoxin system</keyword>
<accession>A0A1H2SSP9</accession>
<dbReference type="Pfam" id="PF01850">
    <property type="entry name" value="PIN"/>
    <property type="match status" value="1"/>
</dbReference>
<keyword evidence="2 5" id="KW-0540">Nuclease</keyword>
<dbReference type="CDD" id="cd09874">
    <property type="entry name" value="PIN_MT3492-like"/>
    <property type="match status" value="1"/>
</dbReference>
<evidence type="ECO:0000313" key="8">
    <source>
        <dbReference type="Proteomes" id="UP000198816"/>
    </source>
</evidence>
<evidence type="ECO:0000256" key="1">
    <source>
        <dbReference type="ARBA" id="ARBA00022649"/>
    </source>
</evidence>
<evidence type="ECO:0000256" key="4">
    <source>
        <dbReference type="ARBA" id="ARBA00022801"/>
    </source>
</evidence>
<dbReference type="GO" id="GO:0016787">
    <property type="term" value="F:hydrolase activity"/>
    <property type="evidence" value="ECO:0007669"/>
    <property type="project" value="UniProtKB-KW"/>
</dbReference>
<dbReference type="AlphaFoldDB" id="A0A1H2SSP9"/>
<dbReference type="EMBL" id="FNNZ01000003">
    <property type="protein sequence ID" value="SDW34485.1"/>
    <property type="molecule type" value="Genomic_DNA"/>
</dbReference>
<dbReference type="Proteomes" id="UP000198816">
    <property type="component" value="Unassembled WGS sequence"/>
</dbReference>
<dbReference type="GO" id="GO:0000287">
    <property type="term" value="F:magnesium ion binding"/>
    <property type="evidence" value="ECO:0007669"/>
    <property type="project" value="UniProtKB-UniRule"/>
</dbReference>
<dbReference type="InterPro" id="IPR029060">
    <property type="entry name" value="PIN-like_dom_sf"/>
</dbReference>
<dbReference type="STRING" id="1058.SAMN05421783_103118"/>
<evidence type="ECO:0000313" key="7">
    <source>
        <dbReference type="EMBL" id="SDW34485.1"/>
    </source>
</evidence>
<comment type="similarity">
    <text evidence="5">Belongs to the PINc/VapC protein family.</text>
</comment>
<dbReference type="EC" id="3.1.-.-" evidence="5"/>
<dbReference type="SUPFAM" id="SSF88723">
    <property type="entry name" value="PIN domain-like"/>
    <property type="match status" value="1"/>
</dbReference>
<dbReference type="RefSeq" id="WP_093028655.1">
    <property type="nucleotide sequence ID" value="NZ_FNNZ01000003.1"/>
</dbReference>
<comment type="function">
    <text evidence="5">Toxic component of a toxin-antitoxin (TA) system. An RNase.</text>
</comment>
<keyword evidence="3 5" id="KW-0479">Metal-binding</keyword>